<dbReference type="AlphaFoldDB" id="A0A3R7MBS5"/>
<feature type="compositionally biased region" description="Pro residues" evidence="1">
    <location>
        <begin position="358"/>
        <end position="373"/>
    </location>
</feature>
<dbReference type="EMBL" id="QCYY01001382">
    <property type="protein sequence ID" value="ROT78430.1"/>
    <property type="molecule type" value="Genomic_DNA"/>
</dbReference>
<protein>
    <submittedName>
        <fullName evidence="2">Uncharacterized protein</fullName>
    </submittedName>
</protein>
<dbReference type="Proteomes" id="UP000283509">
    <property type="component" value="Unassembled WGS sequence"/>
</dbReference>
<reference evidence="2 3" key="1">
    <citation type="submission" date="2018-04" db="EMBL/GenBank/DDBJ databases">
        <authorList>
            <person name="Zhang X."/>
            <person name="Yuan J."/>
            <person name="Li F."/>
            <person name="Xiang J."/>
        </authorList>
    </citation>
    <scope>NUCLEOTIDE SEQUENCE [LARGE SCALE GENOMIC DNA]</scope>
    <source>
        <tissue evidence="2">Muscle</tissue>
    </source>
</reference>
<accession>A0A3R7MBS5</accession>
<evidence type="ECO:0000256" key="1">
    <source>
        <dbReference type="SAM" id="MobiDB-lite"/>
    </source>
</evidence>
<proteinExistence type="predicted"/>
<evidence type="ECO:0000313" key="2">
    <source>
        <dbReference type="EMBL" id="ROT78430.1"/>
    </source>
</evidence>
<comment type="caution">
    <text evidence="2">The sequence shown here is derived from an EMBL/GenBank/DDBJ whole genome shotgun (WGS) entry which is preliminary data.</text>
</comment>
<name>A0A3R7MBS5_PENVA</name>
<feature type="region of interest" description="Disordered" evidence="1">
    <location>
        <begin position="358"/>
        <end position="380"/>
    </location>
</feature>
<feature type="compositionally biased region" description="Pro residues" evidence="1">
    <location>
        <begin position="268"/>
        <end position="284"/>
    </location>
</feature>
<feature type="compositionally biased region" description="Basic residues" evidence="1">
    <location>
        <begin position="94"/>
        <end position="103"/>
    </location>
</feature>
<gene>
    <name evidence="2" type="ORF">C7M84_002858</name>
</gene>
<keyword evidence="3" id="KW-1185">Reference proteome</keyword>
<feature type="region of interest" description="Disordered" evidence="1">
    <location>
        <begin position="94"/>
        <end position="115"/>
    </location>
</feature>
<reference evidence="2 3" key="2">
    <citation type="submission" date="2019-01" db="EMBL/GenBank/DDBJ databases">
        <title>The decoding of complex shrimp genome reveals the adaptation for benthos swimmer, frequently molting mechanism and breeding impact on genome.</title>
        <authorList>
            <person name="Sun Y."/>
            <person name="Gao Y."/>
            <person name="Yu Y."/>
        </authorList>
    </citation>
    <scope>NUCLEOTIDE SEQUENCE [LARGE SCALE GENOMIC DNA]</scope>
    <source>
        <tissue evidence="2">Muscle</tissue>
    </source>
</reference>
<organism evidence="2 3">
    <name type="scientific">Penaeus vannamei</name>
    <name type="common">Whiteleg shrimp</name>
    <name type="synonym">Litopenaeus vannamei</name>
    <dbReference type="NCBI Taxonomy" id="6689"/>
    <lineage>
        <taxon>Eukaryota</taxon>
        <taxon>Metazoa</taxon>
        <taxon>Ecdysozoa</taxon>
        <taxon>Arthropoda</taxon>
        <taxon>Crustacea</taxon>
        <taxon>Multicrustacea</taxon>
        <taxon>Malacostraca</taxon>
        <taxon>Eumalacostraca</taxon>
        <taxon>Eucarida</taxon>
        <taxon>Decapoda</taxon>
        <taxon>Dendrobranchiata</taxon>
        <taxon>Penaeoidea</taxon>
        <taxon>Penaeidae</taxon>
        <taxon>Penaeus</taxon>
    </lineage>
</organism>
<evidence type="ECO:0000313" key="3">
    <source>
        <dbReference type="Proteomes" id="UP000283509"/>
    </source>
</evidence>
<sequence length="380" mass="41661">MPRDNPSVALADVIDAITTGTAPRPPSAPLLVATRVVAFSSPLIALFTASITSSEGANLLVIVSRRCVPFLRIYILLPLHHSLRLSYKPSRIRRERLRKRKPPEHKPTSTSTERSSNAFSARAIVLVSLPSPLYSILSSLVSTVCLCPFLSLSLSHSPSHSPSPPLLLSLLPLPYKCPNELYQTTDRPLFALVYDKTLRNHSLARASLLRGVLDNDTIINQAREQRQRVAVSSTKGQARLSQPAWRNYTRIKSTQSFHGITARTVESAPPPTPTPSTPRHPSPSPQYWTDEDDNRLTRSSHLTGLPSLPPLSYLLHSLHSSLSSPLPLLPSLPSPPSFPSFPSHLPLLTLLPPFFPPSSPPSLPSLSTPPPSPLRYAARR</sequence>
<feature type="region of interest" description="Disordered" evidence="1">
    <location>
        <begin position="259"/>
        <end position="303"/>
    </location>
</feature>